<evidence type="ECO:0000313" key="4">
    <source>
        <dbReference type="EMBL" id="BBI31954.1"/>
    </source>
</evidence>
<evidence type="ECO:0000313" key="5">
    <source>
        <dbReference type="Proteomes" id="UP000289856"/>
    </source>
</evidence>
<protein>
    <recommendedName>
        <fullName evidence="6">Glycoside hydrolase family 127 protein</fullName>
    </recommendedName>
</protein>
<sequence length="651" mass="73778">MFKKLNSVSFDKVTINDSFWSGRIERVREKTLPHLWNNFVEDGYFRNFDKAAGIMEGEYEGELFNDGLFYTGLEGACWMYKQRPTPELALMIDEAVDKVIAMQQPDGYLNSFITIVAPDQRWTDILFGHELYTAGTFFEAAAAHYDATGNTKLLDAARRFADHIDATFGHGKRLIYEGHEEIELGLIKLYMATDEIRYYKLAEFFVEMRGNPEAKEQMYGGWSAMTKGALQLEALPFGVHGREKYMQAHVPVKQQDTIEGHAVRATYLYASVADIVELSGDEEYALALERIWDNMVNRRMYITGGIGDTIRGWEGFSEDYVLPNDEAYCETCASIGLVFWGQRMNNLYGDAKYADILERVLYNALLAGISLDGEKFFYVNPLDSDAKHRRQANFTCACCPPNVLRFFPKMGEYIYSSKENDLYVNQFIGGTVDIDIEGTSVKLQQETNYPNDGDIKLVIQPDAAKSFNLYIRIPGWSKGADIRVNGELIADLVSDKGYVCISREWQQGDTVEVSILMTIKQIQAHPNVESNRGKLALERGPIVYCLEATDHDEDVTQISLPRGTELHAVYQPELLDGVHVIRGLGYTFSDKDKAQRQQWSAQLYSEALPPAWQGKEIDITAVPYYAWANRDAGKMVVWINESLQVAPISND</sequence>
<evidence type="ECO:0008006" key="6">
    <source>
        <dbReference type="Google" id="ProtNLM"/>
    </source>
</evidence>
<feature type="domain" description="Non-reducing end beta-L-arabinofuranosidase-like GH127 C-terminal" evidence="3">
    <location>
        <begin position="520"/>
        <end position="640"/>
    </location>
</feature>
<reference evidence="4 5" key="1">
    <citation type="submission" date="2019-01" db="EMBL/GenBank/DDBJ databases">
        <title>Complete genome sequence of Cohnella hallensis HS21 isolated from Korean fir (Abies koreana) rhizospheric soil.</title>
        <authorList>
            <person name="Jiang L."/>
            <person name="Kang S.W."/>
            <person name="Kim S."/>
            <person name="Jung J."/>
            <person name="Kim C.Y."/>
            <person name="Kim D.H."/>
            <person name="Kim S.W."/>
            <person name="Lee J."/>
        </authorList>
    </citation>
    <scope>NUCLEOTIDE SEQUENCE [LARGE SCALE GENOMIC DNA]</scope>
    <source>
        <strain evidence="4 5">HS21</strain>
    </source>
</reference>
<dbReference type="InterPro" id="IPR049046">
    <property type="entry name" value="Beta-AFase-like_GH127_middle"/>
</dbReference>
<dbReference type="Pfam" id="PF07944">
    <property type="entry name" value="Beta-AFase-like_GH127_cat"/>
    <property type="match status" value="1"/>
</dbReference>
<dbReference type="RefSeq" id="WP_130606132.1">
    <property type="nucleotide sequence ID" value="NZ_AP019400.1"/>
</dbReference>
<dbReference type="Pfam" id="PF20737">
    <property type="entry name" value="Glyco_hydro127C"/>
    <property type="match status" value="1"/>
</dbReference>
<evidence type="ECO:0000259" key="2">
    <source>
        <dbReference type="Pfam" id="PF20736"/>
    </source>
</evidence>
<evidence type="ECO:0000259" key="1">
    <source>
        <dbReference type="Pfam" id="PF07944"/>
    </source>
</evidence>
<feature type="domain" description="Non-reducing end beta-L-arabinofuranosidase-like GH127 middle" evidence="2">
    <location>
        <begin position="422"/>
        <end position="517"/>
    </location>
</feature>
<dbReference type="KEGG" id="cohn:KCTCHS21_13530"/>
<dbReference type="SUPFAM" id="SSF48208">
    <property type="entry name" value="Six-hairpin glycosidases"/>
    <property type="match status" value="1"/>
</dbReference>
<evidence type="ECO:0000259" key="3">
    <source>
        <dbReference type="Pfam" id="PF20737"/>
    </source>
</evidence>
<dbReference type="InterPro" id="IPR008928">
    <property type="entry name" value="6-hairpin_glycosidase_sf"/>
</dbReference>
<dbReference type="Pfam" id="PF20736">
    <property type="entry name" value="Glyco_hydro127M"/>
    <property type="match status" value="1"/>
</dbReference>
<keyword evidence="5" id="KW-1185">Reference proteome</keyword>
<dbReference type="PANTHER" id="PTHR43465">
    <property type="entry name" value="DUF1680 DOMAIN PROTEIN (AFU_ORTHOLOGUE AFUA_1G08910)"/>
    <property type="match status" value="1"/>
</dbReference>
<proteinExistence type="predicted"/>
<dbReference type="InterPro" id="IPR049174">
    <property type="entry name" value="Beta-AFase-like"/>
</dbReference>
<dbReference type="PANTHER" id="PTHR43465:SF2">
    <property type="entry name" value="DUF1680 DOMAIN PROTEIN (AFU_ORTHOLOGUE AFUA_1G08910)"/>
    <property type="match status" value="1"/>
</dbReference>
<accession>A0A3T1D1J2</accession>
<feature type="domain" description="Non-reducing end beta-L-arabinofuranosidase-like GH127 catalytic" evidence="1">
    <location>
        <begin position="12"/>
        <end position="411"/>
    </location>
</feature>
<name>A0A3T1D1J2_9BACL</name>
<organism evidence="4 5">
    <name type="scientific">Cohnella abietis</name>
    <dbReference type="NCBI Taxonomy" id="2507935"/>
    <lineage>
        <taxon>Bacteria</taxon>
        <taxon>Bacillati</taxon>
        <taxon>Bacillota</taxon>
        <taxon>Bacilli</taxon>
        <taxon>Bacillales</taxon>
        <taxon>Paenibacillaceae</taxon>
        <taxon>Cohnella</taxon>
    </lineage>
</organism>
<dbReference type="Proteomes" id="UP000289856">
    <property type="component" value="Chromosome"/>
</dbReference>
<dbReference type="OrthoDB" id="9757939at2"/>
<dbReference type="EMBL" id="AP019400">
    <property type="protein sequence ID" value="BBI31954.1"/>
    <property type="molecule type" value="Genomic_DNA"/>
</dbReference>
<gene>
    <name evidence="4" type="ORF">KCTCHS21_13530</name>
</gene>
<dbReference type="InterPro" id="IPR049049">
    <property type="entry name" value="Beta-AFase-like_GH127_C"/>
</dbReference>
<dbReference type="GO" id="GO:0005975">
    <property type="term" value="P:carbohydrate metabolic process"/>
    <property type="evidence" value="ECO:0007669"/>
    <property type="project" value="InterPro"/>
</dbReference>
<dbReference type="AlphaFoldDB" id="A0A3T1D1J2"/>
<dbReference type="InterPro" id="IPR012878">
    <property type="entry name" value="Beta-AFase-like_GH127_cat"/>
</dbReference>